<gene>
    <name evidence="2" type="ORF">MYCFIDRAFT_169041</name>
</gene>
<proteinExistence type="predicted"/>
<dbReference type="GeneID" id="19332299"/>
<feature type="region of interest" description="Disordered" evidence="1">
    <location>
        <begin position="1"/>
        <end position="27"/>
    </location>
</feature>
<keyword evidence="3" id="KW-1185">Reference proteome</keyword>
<dbReference type="KEGG" id="pfj:MYCFIDRAFT_169041"/>
<dbReference type="VEuPathDB" id="FungiDB:MYCFIDRAFT_169041"/>
<evidence type="ECO:0000313" key="3">
    <source>
        <dbReference type="Proteomes" id="UP000016932"/>
    </source>
</evidence>
<dbReference type="EMBL" id="KB446555">
    <property type="protein sequence ID" value="EME87179.1"/>
    <property type="molecule type" value="Genomic_DNA"/>
</dbReference>
<dbReference type="AlphaFoldDB" id="N1Q5M2"/>
<reference evidence="2 3" key="1">
    <citation type="journal article" date="2012" name="PLoS Pathog.">
        <title>Diverse lifestyles and strategies of plant pathogenesis encoded in the genomes of eighteen Dothideomycetes fungi.</title>
        <authorList>
            <person name="Ohm R.A."/>
            <person name="Feau N."/>
            <person name="Henrissat B."/>
            <person name="Schoch C.L."/>
            <person name="Horwitz B.A."/>
            <person name="Barry K.W."/>
            <person name="Condon B.J."/>
            <person name="Copeland A.C."/>
            <person name="Dhillon B."/>
            <person name="Glaser F."/>
            <person name="Hesse C.N."/>
            <person name="Kosti I."/>
            <person name="LaButti K."/>
            <person name="Lindquist E.A."/>
            <person name="Lucas S."/>
            <person name="Salamov A.A."/>
            <person name="Bradshaw R.E."/>
            <person name="Ciuffetti L."/>
            <person name="Hamelin R.C."/>
            <person name="Kema G.H.J."/>
            <person name="Lawrence C."/>
            <person name="Scott J.A."/>
            <person name="Spatafora J.W."/>
            <person name="Turgeon B.G."/>
            <person name="de Wit P.J.G.M."/>
            <person name="Zhong S."/>
            <person name="Goodwin S.B."/>
            <person name="Grigoriev I.V."/>
        </authorList>
    </citation>
    <scope>NUCLEOTIDE SEQUENCE [LARGE SCALE GENOMIC DNA]</scope>
    <source>
        <strain evidence="2 3">CIRAD86</strain>
    </source>
</reference>
<protein>
    <submittedName>
        <fullName evidence="2">Uncharacterized protein</fullName>
    </submittedName>
</protein>
<organism evidence="2 3">
    <name type="scientific">Pseudocercospora fijiensis (strain CIRAD86)</name>
    <name type="common">Black leaf streak disease fungus</name>
    <name type="synonym">Mycosphaerella fijiensis</name>
    <dbReference type="NCBI Taxonomy" id="383855"/>
    <lineage>
        <taxon>Eukaryota</taxon>
        <taxon>Fungi</taxon>
        <taxon>Dikarya</taxon>
        <taxon>Ascomycota</taxon>
        <taxon>Pezizomycotina</taxon>
        <taxon>Dothideomycetes</taxon>
        <taxon>Dothideomycetidae</taxon>
        <taxon>Mycosphaerellales</taxon>
        <taxon>Mycosphaerellaceae</taxon>
        <taxon>Pseudocercospora</taxon>
    </lineage>
</organism>
<evidence type="ECO:0000313" key="2">
    <source>
        <dbReference type="EMBL" id="EME87179.1"/>
    </source>
</evidence>
<dbReference type="RefSeq" id="XP_007920715.1">
    <property type="nucleotide sequence ID" value="XM_007922524.1"/>
</dbReference>
<feature type="compositionally biased region" description="Basic and acidic residues" evidence="1">
    <location>
        <begin position="10"/>
        <end position="27"/>
    </location>
</feature>
<name>N1Q5M2_PSEFD</name>
<sequence length="79" mass="8852">MQTIVAPTCGEEKAETKATKERAKWNAHTNRENRRQIELGESADWPAPEGLNVVKAGATPRRQMRRVLSNHLQKLECGG</sequence>
<accession>N1Q5M2</accession>
<dbReference type="HOGENOM" id="CLU_2607018_0_0_1"/>
<evidence type="ECO:0000256" key="1">
    <source>
        <dbReference type="SAM" id="MobiDB-lite"/>
    </source>
</evidence>
<dbReference type="Proteomes" id="UP000016932">
    <property type="component" value="Unassembled WGS sequence"/>
</dbReference>